<feature type="transmembrane region" description="Helical" evidence="1">
    <location>
        <begin position="84"/>
        <end position="108"/>
    </location>
</feature>
<dbReference type="InterPro" id="IPR038900">
    <property type="entry name" value="TMC"/>
</dbReference>
<dbReference type="Ensembl" id="ENSNMLT00000048689.1">
    <property type="protein sequence ID" value="ENSNMLP00000043859.1"/>
    <property type="gene ID" value="ENSNMLG00000026583.1"/>
</dbReference>
<reference evidence="2" key="1">
    <citation type="submission" date="2025-08" db="UniProtKB">
        <authorList>
            <consortium name="Ensembl"/>
        </authorList>
    </citation>
    <scope>IDENTIFICATION</scope>
</reference>
<organism evidence="2 3">
    <name type="scientific">Neogobius melanostomus</name>
    <name type="common">round goby</name>
    <dbReference type="NCBI Taxonomy" id="47308"/>
    <lineage>
        <taxon>Eukaryota</taxon>
        <taxon>Metazoa</taxon>
        <taxon>Chordata</taxon>
        <taxon>Craniata</taxon>
        <taxon>Vertebrata</taxon>
        <taxon>Euteleostomi</taxon>
        <taxon>Actinopterygii</taxon>
        <taxon>Neopterygii</taxon>
        <taxon>Teleostei</taxon>
        <taxon>Neoteleostei</taxon>
        <taxon>Acanthomorphata</taxon>
        <taxon>Gobiaria</taxon>
        <taxon>Gobiiformes</taxon>
        <taxon>Gobioidei</taxon>
        <taxon>Gobiidae</taxon>
        <taxon>Benthophilinae</taxon>
        <taxon>Neogobiini</taxon>
        <taxon>Neogobius</taxon>
    </lineage>
</organism>
<dbReference type="PANTHER" id="PTHR23302:SF62">
    <property type="entry name" value="TRANSMEMBRANE CHANNEL-LIKE PROTEIN 2-B"/>
    <property type="match status" value="1"/>
</dbReference>
<sequence>MYYQCWAVMCCNVPHERVFKASRSNNFYMGLLLLVLFLSLLPVIYTIMTLPPSFDCGPFSGQENMYDVVMESIENDLPSFIGNIFSYATNPGLIMPAVLLIILALYYLNTTSKGYQQANLDLKRKMQMARDEEKNRRNNKDSTNQVMKDLEALLPNRSLAPPPEEEEEEPPGKQFWLLTIHKLI</sequence>
<evidence type="ECO:0000313" key="3">
    <source>
        <dbReference type="Proteomes" id="UP000694523"/>
    </source>
</evidence>
<dbReference type="GO" id="GO:0050910">
    <property type="term" value="P:detection of mechanical stimulus involved in sensory perception of sound"/>
    <property type="evidence" value="ECO:0007669"/>
    <property type="project" value="TreeGrafter"/>
</dbReference>
<keyword evidence="3" id="KW-1185">Reference proteome</keyword>
<feature type="transmembrane region" description="Helical" evidence="1">
    <location>
        <begin position="27"/>
        <end position="48"/>
    </location>
</feature>
<accession>A0A8C6V0C2</accession>
<keyword evidence="1" id="KW-1133">Transmembrane helix</keyword>
<dbReference type="GO" id="GO:0005886">
    <property type="term" value="C:plasma membrane"/>
    <property type="evidence" value="ECO:0007669"/>
    <property type="project" value="InterPro"/>
</dbReference>
<dbReference type="GO" id="GO:0008381">
    <property type="term" value="F:mechanosensitive monoatomic ion channel activity"/>
    <property type="evidence" value="ECO:0007669"/>
    <property type="project" value="TreeGrafter"/>
</dbReference>
<evidence type="ECO:0000313" key="2">
    <source>
        <dbReference type="Ensembl" id="ENSNMLP00000043859.1"/>
    </source>
</evidence>
<keyword evidence="1" id="KW-0472">Membrane</keyword>
<evidence type="ECO:0008006" key="4">
    <source>
        <dbReference type="Google" id="ProtNLM"/>
    </source>
</evidence>
<proteinExistence type="predicted"/>
<protein>
    <recommendedName>
        <fullName evidence="4">Transmembrane channel-like protein</fullName>
    </recommendedName>
</protein>
<dbReference type="PANTHER" id="PTHR23302">
    <property type="entry name" value="TRANSMEMBRANE CHANNEL-RELATED"/>
    <property type="match status" value="1"/>
</dbReference>
<evidence type="ECO:0000256" key="1">
    <source>
        <dbReference type="SAM" id="Phobius"/>
    </source>
</evidence>
<keyword evidence="1" id="KW-0812">Transmembrane</keyword>
<name>A0A8C6V0C2_9GOBI</name>
<dbReference type="Proteomes" id="UP000694523">
    <property type="component" value="Unplaced"/>
</dbReference>
<dbReference type="GO" id="GO:0060005">
    <property type="term" value="P:vestibular reflex"/>
    <property type="evidence" value="ECO:0007669"/>
    <property type="project" value="TreeGrafter"/>
</dbReference>
<dbReference type="AlphaFoldDB" id="A0A8C6V0C2"/>
<reference evidence="2" key="2">
    <citation type="submission" date="2025-09" db="UniProtKB">
        <authorList>
            <consortium name="Ensembl"/>
        </authorList>
    </citation>
    <scope>IDENTIFICATION</scope>
</reference>